<dbReference type="EMBL" id="JWZT01004207">
    <property type="protein sequence ID" value="KII64577.1"/>
    <property type="molecule type" value="Genomic_DNA"/>
</dbReference>
<proteinExistence type="predicted"/>
<keyword evidence="2" id="KW-1185">Reference proteome</keyword>
<name>A0A0C2MS96_THEKT</name>
<gene>
    <name evidence="1" type="ORF">RF11_06334</name>
</gene>
<organism evidence="1 2">
    <name type="scientific">Thelohanellus kitauei</name>
    <name type="common">Myxosporean</name>
    <dbReference type="NCBI Taxonomy" id="669202"/>
    <lineage>
        <taxon>Eukaryota</taxon>
        <taxon>Metazoa</taxon>
        <taxon>Cnidaria</taxon>
        <taxon>Myxozoa</taxon>
        <taxon>Myxosporea</taxon>
        <taxon>Bivalvulida</taxon>
        <taxon>Platysporina</taxon>
        <taxon>Myxobolidae</taxon>
        <taxon>Thelohanellus</taxon>
    </lineage>
</organism>
<dbReference type="OrthoDB" id="424490at2759"/>
<reference evidence="1 2" key="1">
    <citation type="journal article" date="2014" name="Genome Biol. Evol.">
        <title>The genome of the myxosporean Thelohanellus kitauei shows adaptations to nutrient acquisition within its fish host.</title>
        <authorList>
            <person name="Yang Y."/>
            <person name="Xiong J."/>
            <person name="Zhou Z."/>
            <person name="Huo F."/>
            <person name="Miao W."/>
            <person name="Ran C."/>
            <person name="Liu Y."/>
            <person name="Zhang J."/>
            <person name="Feng J."/>
            <person name="Wang M."/>
            <person name="Wang M."/>
            <person name="Wang L."/>
            <person name="Yao B."/>
        </authorList>
    </citation>
    <scope>NUCLEOTIDE SEQUENCE [LARGE SCALE GENOMIC DNA]</scope>
    <source>
        <strain evidence="1">Wuqing</strain>
    </source>
</reference>
<evidence type="ECO:0000313" key="1">
    <source>
        <dbReference type="EMBL" id="KII64577.1"/>
    </source>
</evidence>
<accession>A0A0C2MS96</accession>
<evidence type="ECO:0000313" key="2">
    <source>
        <dbReference type="Proteomes" id="UP000031668"/>
    </source>
</evidence>
<protein>
    <submittedName>
        <fullName evidence="1">Uncharacterized protein</fullName>
    </submittedName>
</protein>
<dbReference type="AlphaFoldDB" id="A0A0C2MS96"/>
<sequence length="121" mass="14142">MMEIRLDDLAHYKFKISGLIEFFQTRLLLPKFPLCCDQIMKVAIRSSVIDGHAFRCLVCRTFSSIRKGTFFEKSKLSLYQIVMLIAYYCEGTHSQNFLIKQLEISHHKIVVDGKVLFETFL</sequence>
<dbReference type="Proteomes" id="UP000031668">
    <property type="component" value="Unassembled WGS sequence"/>
</dbReference>
<comment type="caution">
    <text evidence="1">The sequence shown here is derived from an EMBL/GenBank/DDBJ whole genome shotgun (WGS) entry which is preliminary data.</text>
</comment>